<organism evidence="1 2">
    <name type="scientific">Bradyrhizobium elkanii</name>
    <dbReference type="NCBI Taxonomy" id="29448"/>
    <lineage>
        <taxon>Bacteria</taxon>
        <taxon>Pseudomonadati</taxon>
        <taxon>Pseudomonadota</taxon>
        <taxon>Alphaproteobacteria</taxon>
        <taxon>Hyphomicrobiales</taxon>
        <taxon>Nitrobacteraceae</taxon>
        <taxon>Bradyrhizobium</taxon>
    </lineage>
</organism>
<reference evidence="1" key="1">
    <citation type="submission" date="2021-02" db="EMBL/GenBank/DDBJ databases">
        <title>Genomic Encyclopedia of Type Strains, Phase IV (KMG-V): Genome sequencing to study the core and pangenomes of soil and plant-associated prokaryotes.</title>
        <authorList>
            <person name="Whitman W."/>
        </authorList>
    </citation>
    <scope>NUCLEOTIDE SEQUENCE</scope>
    <source>
        <strain evidence="1">USDA 406</strain>
    </source>
</reference>
<proteinExistence type="predicted"/>
<protein>
    <submittedName>
        <fullName evidence="1">Uncharacterized protein</fullName>
    </submittedName>
</protein>
<evidence type="ECO:0000313" key="1">
    <source>
        <dbReference type="EMBL" id="MBP1294424.1"/>
    </source>
</evidence>
<gene>
    <name evidence="1" type="ORF">JOH49_004177</name>
</gene>
<dbReference type="AlphaFoldDB" id="A0A8I1Y4F9"/>
<sequence length="30" mass="3667">MIVLSVLTIAIAFQEWREWRKNPPDLLDRR</sequence>
<comment type="caution">
    <text evidence="1">The sequence shown here is derived from an EMBL/GenBank/DDBJ whole genome shotgun (WGS) entry which is preliminary data.</text>
</comment>
<dbReference type="Proteomes" id="UP000673383">
    <property type="component" value="Unassembled WGS sequence"/>
</dbReference>
<name>A0A8I1Y4F9_BRAEL</name>
<dbReference type="EMBL" id="JAFICZ010000001">
    <property type="protein sequence ID" value="MBP1294424.1"/>
    <property type="molecule type" value="Genomic_DNA"/>
</dbReference>
<evidence type="ECO:0000313" key="2">
    <source>
        <dbReference type="Proteomes" id="UP000673383"/>
    </source>
</evidence>
<accession>A0A8I1Y4F9</accession>